<organism evidence="1 2">
    <name type="scientific">Phytopseudomonas punonensis</name>
    <dbReference type="NCBI Taxonomy" id="1220495"/>
    <lineage>
        <taxon>Bacteria</taxon>
        <taxon>Pseudomonadati</taxon>
        <taxon>Pseudomonadota</taxon>
        <taxon>Gammaproteobacteria</taxon>
        <taxon>Pseudomonadales</taxon>
        <taxon>Pseudomonadaceae</taxon>
        <taxon>Phytopseudomonas</taxon>
    </lineage>
</organism>
<reference evidence="2" key="1">
    <citation type="submission" date="2016-11" db="EMBL/GenBank/DDBJ databases">
        <authorList>
            <person name="Varghese N."/>
            <person name="Submissions S."/>
        </authorList>
    </citation>
    <scope>NUCLEOTIDE SEQUENCE [LARGE SCALE GENOMIC DNA]</scope>
    <source>
        <strain evidence="2">CECT 8089</strain>
    </source>
</reference>
<dbReference type="RefSeq" id="WP_139272142.1">
    <property type="nucleotide sequence ID" value="NZ_FRBQ01000002.1"/>
</dbReference>
<evidence type="ECO:0000313" key="1">
    <source>
        <dbReference type="EMBL" id="SHL80765.1"/>
    </source>
</evidence>
<dbReference type="Proteomes" id="UP000184305">
    <property type="component" value="Unassembled WGS sequence"/>
</dbReference>
<keyword evidence="2" id="KW-1185">Reference proteome</keyword>
<proteinExistence type="predicted"/>
<dbReference type="AlphaFoldDB" id="A0A1M7DMS1"/>
<sequence>MATPESIRDEFLDSIAHIRQAFLKVSGNVGRNGIFTFPDVHKLSEGLFISALTYWEAVCRDLLILELATDTSGILRKEITKFRTKGAALRLAERILNHPDHPEKFIEWSSFNSIESRANIFLGAGHRFKLTQATSADIAKLKRIRNAIAHKSDKAWSSFVSLISSAPFNMTPSQRKGITPGRFIYSNQWNGNTVLSQTLNLLENAVRELVP</sequence>
<evidence type="ECO:0000313" key="2">
    <source>
        <dbReference type="Proteomes" id="UP000184305"/>
    </source>
</evidence>
<protein>
    <recommendedName>
        <fullName evidence="3">RiboL-PSP-HEPN domain-containing protein</fullName>
    </recommendedName>
</protein>
<accession>A0A1M7DMS1</accession>
<name>A0A1M7DMS1_9GAMM</name>
<evidence type="ECO:0008006" key="3">
    <source>
        <dbReference type="Google" id="ProtNLM"/>
    </source>
</evidence>
<gene>
    <name evidence="1" type="ORF">SAMN05216288_2509</name>
</gene>
<dbReference type="OrthoDB" id="1495759at2"/>
<dbReference type="EMBL" id="FRBQ01000002">
    <property type="protein sequence ID" value="SHL80765.1"/>
    <property type="molecule type" value="Genomic_DNA"/>
</dbReference>